<reference evidence="3 5" key="1">
    <citation type="submission" date="2018-11" db="EMBL/GenBank/DDBJ databases">
        <title>Shewanella sp. M2.</title>
        <authorList>
            <person name="Hwang Y.J."/>
            <person name="Hwang C.Y."/>
        </authorList>
    </citation>
    <scope>NUCLEOTIDE SEQUENCE [LARGE SCALE GENOMIC DNA]</scope>
    <source>
        <strain evidence="3 5">M2</strain>
    </source>
</reference>
<dbReference type="PANTHER" id="PTHR34980:SF2">
    <property type="entry name" value="INNER MEMBRANE PROTEIN YHAH-RELATED"/>
    <property type="match status" value="1"/>
</dbReference>
<keyword evidence="5" id="KW-1185">Reference proteome</keyword>
<dbReference type="Pfam" id="PF05656">
    <property type="entry name" value="DUF805"/>
    <property type="match status" value="1"/>
</dbReference>
<proteinExistence type="predicted"/>
<organism evidence="4 6">
    <name type="scientific">Shewanella psychromarinicola</name>
    <dbReference type="NCBI Taxonomy" id="2487742"/>
    <lineage>
        <taxon>Bacteria</taxon>
        <taxon>Pseudomonadati</taxon>
        <taxon>Pseudomonadota</taxon>
        <taxon>Gammaproteobacteria</taxon>
        <taxon>Alteromonadales</taxon>
        <taxon>Shewanellaceae</taxon>
        <taxon>Shewanella</taxon>
    </lineage>
</organism>
<keyword evidence="2" id="KW-1133">Transmembrane helix</keyword>
<keyword evidence="2" id="KW-0472">Membrane</keyword>
<dbReference type="InterPro" id="IPR008523">
    <property type="entry name" value="DUF805"/>
</dbReference>
<feature type="transmembrane region" description="Helical" evidence="2">
    <location>
        <begin position="23"/>
        <end position="44"/>
    </location>
</feature>
<protein>
    <submittedName>
        <fullName evidence="4">DUF805 domain-containing protein</fullName>
    </submittedName>
</protein>
<keyword evidence="2" id="KW-0812">Transmembrane</keyword>
<dbReference type="AlphaFoldDB" id="A0A3N4E8I5"/>
<evidence type="ECO:0000313" key="3">
    <source>
        <dbReference type="EMBL" id="AZG36545.1"/>
    </source>
</evidence>
<evidence type="ECO:0000313" key="5">
    <source>
        <dbReference type="Proteomes" id="UP000273778"/>
    </source>
</evidence>
<dbReference type="KEGG" id="spsr:EGC80_17890"/>
<dbReference type="Proteomes" id="UP000278855">
    <property type="component" value="Unassembled WGS sequence"/>
</dbReference>
<name>A0A3N4E8I5_9GAMM</name>
<dbReference type="GO" id="GO:0005886">
    <property type="term" value="C:plasma membrane"/>
    <property type="evidence" value="ECO:0007669"/>
    <property type="project" value="TreeGrafter"/>
</dbReference>
<reference evidence="6" key="2">
    <citation type="submission" date="2018-11" db="EMBL/GenBank/DDBJ databases">
        <title>Shewanella sp. R106.</title>
        <authorList>
            <person name="Hwang Y.J."/>
            <person name="Hwang C.Y."/>
        </authorList>
    </citation>
    <scope>NUCLEOTIDE SEQUENCE [LARGE SCALE GENOMIC DNA]</scope>
    <source>
        <strain evidence="6">R106</strain>
    </source>
</reference>
<dbReference type="EMBL" id="CP034073">
    <property type="protein sequence ID" value="AZG36545.1"/>
    <property type="molecule type" value="Genomic_DNA"/>
</dbReference>
<feature type="region of interest" description="Disordered" evidence="1">
    <location>
        <begin position="112"/>
        <end position="131"/>
    </location>
</feature>
<sequence>MDWYVKVLKQYFDFSGRARRKEYWMFALISMIISIVLTLLDMGVGLYSELYGAGLLSSIYSLAIVIPSIAVSVRRLHDTDHSGWWLLLMFIPLLGALILLVVMCFNSKDDNEYGPNPKAEPNLGESDDLAV</sequence>
<dbReference type="OrthoDB" id="9812349at2"/>
<dbReference type="RefSeq" id="WP_124011641.1">
    <property type="nucleotide sequence ID" value="NZ_CP034073.1"/>
</dbReference>
<feature type="transmembrane region" description="Helical" evidence="2">
    <location>
        <begin position="83"/>
        <end position="103"/>
    </location>
</feature>
<dbReference type="EMBL" id="RKKB01000001">
    <property type="protein sequence ID" value="RPA34393.1"/>
    <property type="molecule type" value="Genomic_DNA"/>
</dbReference>
<dbReference type="PANTHER" id="PTHR34980">
    <property type="entry name" value="INNER MEMBRANE PROTEIN-RELATED-RELATED"/>
    <property type="match status" value="1"/>
</dbReference>
<evidence type="ECO:0000256" key="1">
    <source>
        <dbReference type="SAM" id="MobiDB-lite"/>
    </source>
</evidence>
<evidence type="ECO:0000313" key="6">
    <source>
        <dbReference type="Proteomes" id="UP000278855"/>
    </source>
</evidence>
<evidence type="ECO:0000256" key="2">
    <source>
        <dbReference type="SAM" id="Phobius"/>
    </source>
</evidence>
<gene>
    <name evidence="4" type="ORF">EGC77_01525</name>
    <name evidence="3" type="ORF">EGC80_17890</name>
</gene>
<evidence type="ECO:0000313" key="4">
    <source>
        <dbReference type="EMBL" id="RPA34393.1"/>
    </source>
</evidence>
<dbReference type="Proteomes" id="UP000273778">
    <property type="component" value="Chromosome"/>
</dbReference>
<reference evidence="4" key="3">
    <citation type="submission" date="2018-11" db="EMBL/GenBank/DDBJ databases">
        <authorList>
            <person name="Hwang Y.J."/>
            <person name="Hwang C.Y."/>
        </authorList>
    </citation>
    <scope>NUCLEOTIDE SEQUENCE</scope>
    <source>
        <strain evidence="4">R106</strain>
    </source>
</reference>
<accession>A0A3N4E8I5</accession>
<feature type="transmembrane region" description="Helical" evidence="2">
    <location>
        <begin position="50"/>
        <end position="71"/>
    </location>
</feature>